<gene>
    <name evidence="1" type="ORF">D3P08_11165</name>
</gene>
<dbReference type="RefSeq" id="WP_119599808.1">
    <property type="nucleotide sequence ID" value="NZ_QXQA01000005.1"/>
</dbReference>
<dbReference type="Proteomes" id="UP000266482">
    <property type="component" value="Unassembled WGS sequence"/>
</dbReference>
<dbReference type="PANTHER" id="PTHR10000">
    <property type="entry name" value="PHOSPHOSERINE PHOSPHATASE"/>
    <property type="match status" value="1"/>
</dbReference>
<dbReference type="InterPro" id="IPR036412">
    <property type="entry name" value="HAD-like_sf"/>
</dbReference>
<dbReference type="PANTHER" id="PTHR10000:SF8">
    <property type="entry name" value="HAD SUPERFAMILY HYDROLASE-LIKE, TYPE 3"/>
    <property type="match status" value="1"/>
</dbReference>
<name>A0A3A1UXH1_9BACL</name>
<dbReference type="Gene3D" id="3.40.50.1000">
    <property type="entry name" value="HAD superfamily/HAD-like"/>
    <property type="match status" value="1"/>
</dbReference>
<organism evidence="1 2">
    <name type="scientific">Paenibacillus nanensis</name>
    <dbReference type="NCBI Taxonomy" id="393251"/>
    <lineage>
        <taxon>Bacteria</taxon>
        <taxon>Bacillati</taxon>
        <taxon>Bacillota</taxon>
        <taxon>Bacilli</taxon>
        <taxon>Bacillales</taxon>
        <taxon>Paenibacillaceae</taxon>
        <taxon>Paenibacillus</taxon>
    </lineage>
</organism>
<reference evidence="1 2" key="1">
    <citation type="submission" date="2018-09" db="EMBL/GenBank/DDBJ databases">
        <title>Paenibacillus aracenensis nov. sp. isolated from a cave in southern Spain.</title>
        <authorList>
            <person name="Jurado V."/>
            <person name="Gutierrez-Patricio S."/>
            <person name="Gonzalez-Pimentel J.L."/>
            <person name="Miller A.Z."/>
            <person name="Laiz L."/>
            <person name="Saiz-Jimenez C."/>
        </authorList>
    </citation>
    <scope>NUCLEOTIDE SEQUENCE [LARGE SCALE GENOMIC DNA]</scope>
    <source>
        <strain evidence="1 2">DSM 22867</strain>
    </source>
</reference>
<evidence type="ECO:0000313" key="2">
    <source>
        <dbReference type="Proteomes" id="UP000266482"/>
    </source>
</evidence>
<dbReference type="GO" id="GO:0016791">
    <property type="term" value="F:phosphatase activity"/>
    <property type="evidence" value="ECO:0007669"/>
    <property type="project" value="UniProtKB-ARBA"/>
</dbReference>
<protein>
    <submittedName>
        <fullName evidence="1">Cof-type HAD-IIB family hydrolase</fullName>
    </submittedName>
</protein>
<keyword evidence="1" id="KW-0378">Hydrolase</keyword>
<accession>A0A3A1UXH1</accession>
<dbReference type="InterPro" id="IPR023214">
    <property type="entry name" value="HAD_sf"/>
</dbReference>
<dbReference type="AlphaFoldDB" id="A0A3A1UXH1"/>
<dbReference type="Pfam" id="PF08282">
    <property type="entry name" value="Hydrolase_3"/>
    <property type="match status" value="1"/>
</dbReference>
<sequence>MSLYVLTDLDGTLLRSDATLSPYSKQIMTEAIEAGATIGYATARSYISSQRAAGAIPWKHPLVLYNGAMVVDPLTEQVLGGAWLDRGITNEIIEVGKAFGLTPLLFALDSEDQEKVYHERLSRAGDAAFYESRPNDPRFTEQKSLNCPADSRTLIITYIGLLNELEPLEARIRRQFGSQVCIHFMKDSYIRDHYFLEFSHPDANKKEGARKWASFVGCGLEQLTVFGDNLNDVGLFEAAGIRVAVANAHPSLISMASHHADSNNEDGVARFIRNMLAGELKSTS</sequence>
<proteinExistence type="predicted"/>
<dbReference type="GO" id="GO:0000287">
    <property type="term" value="F:magnesium ion binding"/>
    <property type="evidence" value="ECO:0007669"/>
    <property type="project" value="TreeGrafter"/>
</dbReference>
<dbReference type="SUPFAM" id="SSF56784">
    <property type="entry name" value="HAD-like"/>
    <property type="match status" value="1"/>
</dbReference>
<dbReference type="EMBL" id="QXQA01000005">
    <property type="protein sequence ID" value="RIX53229.1"/>
    <property type="molecule type" value="Genomic_DNA"/>
</dbReference>
<dbReference type="GO" id="GO:0005829">
    <property type="term" value="C:cytosol"/>
    <property type="evidence" value="ECO:0007669"/>
    <property type="project" value="TreeGrafter"/>
</dbReference>
<keyword evidence="2" id="KW-1185">Reference proteome</keyword>
<dbReference type="InterPro" id="IPR000150">
    <property type="entry name" value="Cof"/>
</dbReference>
<evidence type="ECO:0000313" key="1">
    <source>
        <dbReference type="EMBL" id="RIX53229.1"/>
    </source>
</evidence>
<dbReference type="OrthoDB" id="9806027at2"/>
<dbReference type="NCBIfam" id="TIGR00099">
    <property type="entry name" value="Cof-subfamily"/>
    <property type="match status" value="1"/>
</dbReference>
<comment type="caution">
    <text evidence="1">The sequence shown here is derived from an EMBL/GenBank/DDBJ whole genome shotgun (WGS) entry which is preliminary data.</text>
</comment>
<dbReference type="Gene3D" id="3.30.1240.10">
    <property type="match status" value="1"/>
</dbReference>